<protein>
    <submittedName>
        <fullName evidence="1">Uncharacterized protein</fullName>
    </submittedName>
</protein>
<dbReference type="EMBL" id="JAUSUF010000006">
    <property type="protein sequence ID" value="MDQ0150061.1"/>
    <property type="molecule type" value="Genomic_DNA"/>
</dbReference>
<comment type="caution">
    <text evidence="1">The sequence shown here is derived from an EMBL/GenBank/DDBJ whole genome shotgun (WGS) entry which is preliminary data.</text>
</comment>
<name>A0ABT9UUR9_9FIRM</name>
<reference evidence="1 2" key="1">
    <citation type="submission" date="2023-07" db="EMBL/GenBank/DDBJ databases">
        <title>Genomic Encyclopedia of Type Strains, Phase IV (KMG-IV): sequencing the most valuable type-strain genomes for metagenomic binning, comparative biology and taxonomic classification.</title>
        <authorList>
            <person name="Goeker M."/>
        </authorList>
    </citation>
    <scope>NUCLEOTIDE SEQUENCE [LARGE SCALE GENOMIC DNA]</scope>
    <source>
        <strain evidence="1 2">DSM 20694</strain>
    </source>
</reference>
<evidence type="ECO:0000313" key="1">
    <source>
        <dbReference type="EMBL" id="MDQ0150061.1"/>
    </source>
</evidence>
<dbReference type="Proteomes" id="UP001228504">
    <property type="component" value="Unassembled WGS sequence"/>
</dbReference>
<dbReference type="RefSeq" id="WP_307486391.1">
    <property type="nucleotide sequence ID" value="NZ_JAUSUF010000006.1"/>
</dbReference>
<gene>
    <name evidence="1" type="ORF">J2S18_001997</name>
</gene>
<organism evidence="1 2">
    <name type="scientific">Eubacterium multiforme</name>
    <dbReference type="NCBI Taxonomy" id="83339"/>
    <lineage>
        <taxon>Bacteria</taxon>
        <taxon>Bacillati</taxon>
        <taxon>Bacillota</taxon>
        <taxon>Clostridia</taxon>
        <taxon>Eubacteriales</taxon>
        <taxon>Eubacteriaceae</taxon>
        <taxon>Eubacterium</taxon>
    </lineage>
</organism>
<accession>A0ABT9UUR9</accession>
<proteinExistence type="predicted"/>
<keyword evidence="2" id="KW-1185">Reference proteome</keyword>
<sequence length="91" mass="10570">MIFTIDNIPFEIKIKGIEDEQKVGEILDYIVKHEYEFREIHQLLCQETSDLILKDKVKKCSTNYKNSNLNTKILIGEILAGDLDIKNGRCK</sequence>
<evidence type="ECO:0000313" key="2">
    <source>
        <dbReference type="Proteomes" id="UP001228504"/>
    </source>
</evidence>